<name>A0A875S1M9_EENNA</name>
<dbReference type="EMBL" id="CP064812">
    <property type="protein sequence ID" value="QPG74235.1"/>
    <property type="molecule type" value="Genomic_DNA"/>
</dbReference>
<dbReference type="OrthoDB" id="5348546at2759"/>
<feature type="region of interest" description="Disordered" evidence="1">
    <location>
        <begin position="329"/>
        <end position="349"/>
    </location>
</feature>
<proteinExistence type="predicted"/>
<gene>
    <name evidence="3" type="ORF">FOA43_001560</name>
</gene>
<accession>A0A875S1M9</accession>
<dbReference type="GeneID" id="62194961"/>
<dbReference type="RefSeq" id="XP_038777800.1">
    <property type="nucleotide sequence ID" value="XM_038921872.1"/>
</dbReference>
<evidence type="ECO:0000313" key="4">
    <source>
        <dbReference type="Proteomes" id="UP000662931"/>
    </source>
</evidence>
<dbReference type="Proteomes" id="UP000662931">
    <property type="component" value="Chromosome 1"/>
</dbReference>
<sequence length="496" mass="55693">MSQAEDVPTKGLVSGAFRGQSKSDFDYPTPNPSSSLGYLPSSSTGEDYSRAVEENKENISPSSPQRVIKKYKANTLPLASTASFNAQVRKISKVLNIDPTHDCHVSVGRSTKLSQFTLNPHNKLMSRVHCIVDYISAEHKVQLYCKGWNGLNVTVPGLVDVKAVKDNVYSIEPKGLDAVKSDRVLFEDPQFTNFYILKGETINLPVMESIVMDIRGEVVLIEFSREGDNELAMAVEDSKEVNETKDEDEEVNEAKEEDREVNEAKEVIESKEAEEVNEAKEGIESKEAEVKKVIATAPIKSQTAKAFTETPNKIVTKVLAKIVTAQKLKANANSKESSKEPPHEHHKRVRKAYIREEEKEEKDLFEHMTTAQIQSVLKEIPGLKDITHVLTNHIAYSRLLQVPLSDLLSLNPVKEGGLTRLQLRCVLVHHISCVGLIYRPGTDAAGLPLDEEYYYIPEKDEDKSRVTLVEELKGSASHLRSCRKTHKQYFWKRPKK</sequence>
<feature type="region of interest" description="Disordered" evidence="1">
    <location>
        <begin position="1"/>
        <end position="65"/>
    </location>
</feature>
<feature type="compositionally biased region" description="Low complexity" evidence="1">
    <location>
        <begin position="32"/>
        <end position="43"/>
    </location>
</feature>
<reference evidence="3" key="1">
    <citation type="submission" date="2020-10" db="EMBL/GenBank/DDBJ databases">
        <authorList>
            <person name="Roach M.J.R."/>
        </authorList>
    </citation>
    <scope>NUCLEOTIDE SEQUENCE</scope>
    <source>
        <strain evidence="3">CBS 1945</strain>
    </source>
</reference>
<evidence type="ECO:0000256" key="1">
    <source>
        <dbReference type="SAM" id="MobiDB-lite"/>
    </source>
</evidence>
<evidence type="ECO:0000313" key="3">
    <source>
        <dbReference type="EMBL" id="QPG74235.1"/>
    </source>
</evidence>
<dbReference type="PROSITE" id="PS50006">
    <property type="entry name" value="FHA_DOMAIN"/>
    <property type="match status" value="1"/>
</dbReference>
<feature type="compositionally biased region" description="Basic and acidic residues" evidence="1">
    <location>
        <begin position="252"/>
        <end position="264"/>
    </location>
</feature>
<dbReference type="KEGG" id="bnn:FOA43_001560"/>
<feature type="domain" description="FHA" evidence="2">
    <location>
        <begin position="105"/>
        <end position="158"/>
    </location>
</feature>
<dbReference type="CDD" id="cd22699">
    <property type="entry name" value="FHA_PLM2-like"/>
    <property type="match status" value="1"/>
</dbReference>
<protein>
    <recommendedName>
        <fullName evidence="2">FHA domain-containing protein</fullName>
    </recommendedName>
</protein>
<feature type="compositionally biased region" description="Basic and acidic residues" evidence="1">
    <location>
        <begin position="47"/>
        <end position="57"/>
    </location>
</feature>
<dbReference type="AlphaFoldDB" id="A0A875S1M9"/>
<dbReference type="InterPro" id="IPR000253">
    <property type="entry name" value="FHA_dom"/>
</dbReference>
<feature type="region of interest" description="Disordered" evidence="1">
    <location>
        <begin position="240"/>
        <end position="264"/>
    </location>
</feature>
<evidence type="ECO:0000259" key="2">
    <source>
        <dbReference type="PROSITE" id="PS50006"/>
    </source>
</evidence>
<keyword evidence="4" id="KW-1185">Reference proteome</keyword>
<organism evidence="3 4">
    <name type="scientific">Eeniella nana</name>
    <name type="common">Yeast</name>
    <name type="synonym">Brettanomyces nanus</name>
    <dbReference type="NCBI Taxonomy" id="13502"/>
    <lineage>
        <taxon>Eukaryota</taxon>
        <taxon>Fungi</taxon>
        <taxon>Dikarya</taxon>
        <taxon>Ascomycota</taxon>
        <taxon>Saccharomycotina</taxon>
        <taxon>Pichiomycetes</taxon>
        <taxon>Pichiales</taxon>
        <taxon>Pichiaceae</taxon>
        <taxon>Brettanomyces</taxon>
    </lineage>
</organism>